<dbReference type="STRING" id="592028.GCWU000321_01178"/>
<dbReference type="HOGENOM" id="CLU_155696_0_0_9"/>
<gene>
    <name evidence="1" type="ORF">GCWU000321_01178</name>
</gene>
<sequence length="116" mass="13535">MMGEYRRERRLLQGRVKLIIDPMEFRMALWINGFGLSDAVTGEEIIPLCHSYNLEHMEEAGNRLEIDFRIYPEGHVYYHVAVDPFARTFTYNGKVYSTDDFRKVVEADRVGMGIKA</sequence>
<evidence type="ECO:0000313" key="2">
    <source>
        <dbReference type="Proteomes" id="UP000004736"/>
    </source>
</evidence>
<organism evidence="1 2">
    <name type="scientific">Dialister invisus DSM 15470</name>
    <dbReference type="NCBI Taxonomy" id="592028"/>
    <lineage>
        <taxon>Bacteria</taxon>
        <taxon>Bacillati</taxon>
        <taxon>Bacillota</taxon>
        <taxon>Negativicutes</taxon>
        <taxon>Veillonellales</taxon>
        <taxon>Veillonellaceae</taxon>
        <taxon>Dialister</taxon>
    </lineage>
</organism>
<name>C9LNQ5_9FIRM</name>
<dbReference type="EMBL" id="ACIM02000001">
    <property type="protein sequence ID" value="EEW97191.1"/>
    <property type="molecule type" value="Genomic_DNA"/>
</dbReference>
<reference evidence="1" key="1">
    <citation type="submission" date="2009-09" db="EMBL/GenBank/DDBJ databases">
        <authorList>
            <person name="Weinstock G."/>
            <person name="Sodergren E."/>
            <person name="Clifton S."/>
            <person name="Fulton L."/>
            <person name="Fulton B."/>
            <person name="Courtney L."/>
            <person name="Fronick C."/>
            <person name="Harrison M."/>
            <person name="Strong C."/>
            <person name="Farmer C."/>
            <person name="Delahaunty K."/>
            <person name="Markovic C."/>
            <person name="Hall O."/>
            <person name="Minx P."/>
            <person name="Tomlinson C."/>
            <person name="Mitreva M."/>
            <person name="Nelson J."/>
            <person name="Hou S."/>
            <person name="Wollam A."/>
            <person name="Pepin K.H."/>
            <person name="Johnson M."/>
            <person name="Bhonagiri V."/>
            <person name="Nash W.E."/>
            <person name="Warren W."/>
            <person name="Chinwalla A."/>
            <person name="Mardis E.R."/>
            <person name="Wilson R.K."/>
        </authorList>
    </citation>
    <scope>NUCLEOTIDE SEQUENCE [LARGE SCALE GENOMIC DNA]</scope>
    <source>
        <strain evidence="1">DSM 15470</strain>
    </source>
</reference>
<dbReference type="eggNOG" id="ENOG50331ED">
    <property type="taxonomic scope" value="Bacteria"/>
</dbReference>
<comment type="caution">
    <text evidence="1">The sequence shown here is derived from an EMBL/GenBank/DDBJ whole genome shotgun (WGS) entry which is preliminary data.</text>
</comment>
<dbReference type="AlphaFoldDB" id="C9LNQ5"/>
<accession>C9LNQ5</accession>
<proteinExistence type="predicted"/>
<dbReference type="OrthoDB" id="1261471at2"/>
<dbReference type="GeneID" id="78277823"/>
<dbReference type="RefSeq" id="WP_007070124.1">
    <property type="nucleotide sequence ID" value="NZ_GG698602.1"/>
</dbReference>
<protein>
    <submittedName>
        <fullName evidence="1">Uncharacterized protein</fullName>
    </submittedName>
</protein>
<evidence type="ECO:0000313" key="1">
    <source>
        <dbReference type="EMBL" id="EEW97191.1"/>
    </source>
</evidence>
<dbReference type="Proteomes" id="UP000004736">
    <property type="component" value="Unassembled WGS sequence"/>
</dbReference>
<keyword evidence="2" id="KW-1185">Reference proteome</keyword>